<feature type="region of interest" description="Disordered" evidence="1">
    <location>
        <begin position="66"/>
        <end position="86"/>
    </location>
</feature>
<evidence type="ECO:0000313" key="2">
    <source>
        <dbReference type="EMBL" id="MFC3965273.1"/>
    </source>
</evidence>
<dbReference type="RefSeq" id="WP_378615022.1">
    <property type="nucleotide sequence ID" value="NZ_JBHSAX010000019.1"/>
</dbReference>
<name>A0ABV8DZ80_9NOCA</name>
<accession>A0ABV8DZ80</accession>
<keyword evidence="3" id="KW-1185">Reference proteome</keyword>
<dbReference type="EMBL" id="JBHSAX010000019">
    <property type="protein sequence ID" value="MFC3965273.1"/>
    <property type="molecule type" value="Genomic_DNA"/>
</dbReference>
<gene>
    <name evidence="2" type="ORF">ACFO0B_25070</name>
</gene>
<reference evidence="3" key="1">
    <citation type="journal article" date="2019" name="Int. J. Syst. Evol. Microbiol.">
        <title>The Global Catalogue of Microorganisms (GCM) 10K type strain sequencing project: providing services to taxonomists for standard genome sequencing and annotation.</title>
        <authorList>
            <consortium name="The Broad Institute Genomics Platform"/>
            <consortium name="The Broad Institute Genome Sequencing Center for Infectious Disease"/>
            <person name="Wu L."/>
            <person name="Ma J."/>
        </authorList>
    </citation>
    <scope>NUCLEOTIDE SEQUENCE [LARGE SCALE GENOMIC DNA]</scope>
    <source>
        <strain evidence="3">CGMCC 4.7330</strain>
    </source>
</reference>
<evidence type="ECO:0000313" key="3">
    <source>
        <dbReference type="Proteomes" id="UP001595696"/>
    </source>
</evidence>
<evidence type="ECO:0000256" key="1">
    <source>
        <dbReference type="SAM" id="MobiDB-lite"/>
    </source>
</evidence>
<organism evidence="2 3">
    <name type="scientific">Nocardia jiangsuensis</name>
    <dbReference type="NCBI Taxonomy" id="1691563"/>
    <lineage>
        <taxon>Bacteria</taxon>
        <taxon>Bacillati</taxon>
        <taxon>Actinomycetota</taxon>
        <taxon>Actinomycetes</taxon>
        <taxon>Mycobacteriales</taxon>
        <taxon>Nocardiaceae</taxon>
        <taxon>Nocardia</taxon>
    </lineage>
</organism>
<sequence>MIKKAAHLQYTDLGAAVRLRRDESEVVGELVGFTLARETDVELELHVAVLDPADVTACIEPDSSVELRGDRYEGDDADPEGWSNAV</sequence>
<protein>
    <submittedName>
        <fullName evidence="2">Uncharacterized protein</fullName>
    </submittedName>
</protein>
<proteinExistence type="predicted"/>
<dbReference type="Proteomes" id="UP001595696">
    <property type="component" value="Unassembled WGS sequence"/>
</dbReference>
<comment type="caution">
    <text evidence="2">The sequence shown here is derived from an EMBL/GenBank/DDBJ whole genome shotgun (WGS) entry which is preliminary data.</text>
</comment>